<dbReference type="Gene3D" id="3.40.50.300">
    <property type="entry name" value="P-loop containing nucleotide triphosphate hydrolases"/>
    <property type="match status" value="1"/>
</dbReference>
<accession>A0ABM5PQD6</accession>
<protein>
    <recommendedName>
        <fullName evidence="1">ATPase AAA-type core domain-containing protein</fullName>
    </recommendedName>
</protein>
<evidence type="ECO:0000313" key="2">
    <source>
        <dbReference type="EMBL" id="AHI20209.1"/>
    </source>
</evidence>
<organism evidence="2 3">
    <name type="scientific">Corynebacterium casei LMG S-19264</name>
    <dbReference type="NCBI Taxonomy" id="1285583"/>
    <lineage>
        <taxon>Bacteria</taxon>
        <taxon>Bacillati</taxon>
        <taxon>Actinomycetota</taxon>
        <taxon>Actinomycetes</taxon>
        <taxon>Mycobacteriales</taxon>
        <taxon>Corynebacteriaceae</taxon>
        <taxon>Corynebacterium</taxon>
    </lineage>
</organism>
<proteinExistence type="predicted"/>
<dbReference type="PANTHER" id="PTHR43581:SF4">
    <property type="entry name" value="ATP_GTP PHOSPHATASE"/>
    <property type="match status" value="1"/>
</dbReference>
<gene>
    <name evidence="2" type="ORF">CCASEI_08220</name>
</gene>
<dbReference type="PANTHER" id="PTHR43581">
    <property type="entry name" value="ATP/GTP PHOSPHATASE"/>
    <property type="match status" value="1"/>
</dbReference>
<dbReference type="EMBL" id="CP004350">
    <property type="protein sequence ID" value="AHI20209.1"/>
    <property type="molecule type" value="Genomic_DNA"/>
</dbReference>
<dbReference type="RefSeq" id="WP_025387658.1">
    <property type="nucleotide sequence ID" value="NZ_CP004350.1"/>
</dbReference>
<dbReference type="GeneID" id="82877782"/>
<reference evidence="3" key="1">
    <citation type="submission" date="2013-02" db="EMBL/GenBank/DDBJ databases">
        <title>The complete genome sequence of Corynebacterium casei LMG S-19264 (=DSM 44701).</title>
        <authorList>
            <person name="Ruckert C."/>
            <person name="Albersmeier A."/>
            <person name="Kalinowski J."/>
        </authorList>
    </citation>
    <scope>NUCLEOTIDE SEQUENCE [LARGE SCALE GENOMIC DNA]</scope>
    <source>
        <strain evidence="3">LMG S-19264</strain>
    </source>
</reference>
<keyword evidence="3" id="KW-1185">Reference proteome</keyword>
<dbReference type="InterPro" id="IPR003959">
    <property type="entry name" value="ATPase_AAA_core"/>
</dbReference>
<sequence length="573" mass="62870">MQVRRLLIENFRGIKHLDWIMPIHQKLITLVGPGDSGKSTTLVALNFLLGDRWNIPFSDTDFFEVDTSQNIRIAAILTGIPKPLLKESALGLWLRGLQEDGNITEDPEDGTEPALTIQLVVGDDLEPSWEVYKSGRSQRLTSSQRREFSTFLVDERTDAQLRWSRTSALGRLSAKDGADRSVLAEASRAAQTALQESENSSLLNISNKVQERVNRIGGGVFQDIKPGLDTSRSSLGAGLALYDGSLPLASYGLGSRRLASLAIQQMAAGDRSIAIMDEIESGLEPHRAVNLLRYLQNDQGYSQIFVTTHAPIIVEQADLESLSVAQNDKGQLRIKSLAGSRSRLRALRRSRPSSFLGRKILICEGKTEYGLVQACLDYWDEAQNLLGEPVAVGHGFVLQDGAGGSEVALRCQEMMNLGFQVAGLLDHDDNSVQKAVDKARGAGVPILQWDQGNNTESQICSSLSWSMLEEFIKIGVDCRSGETTVLTDLHKAGLPGGQKSLEMESWRKSGLTIETARSIVAQAANKSEWFKNIDSGKILGEWLTARSKSSELGGVWTVLNRVQEFIYSDIEEG</sequence>
<evidence type="ECO:0000313" key="3">
    <source>
        <dbReference type="Proteomes" id="UP000019226"/>
    </source>
</evidence>
<dbReference type="SUPFAM" id="SSF52540">
    <property type="entry name" value="P-loop containing nucleoside triphosphate hydrolases"/>
    <property type="match status" value="1"/>
</dbReference>
<evidence type="ECO:0000259" key="1">
    <source>
        <dbReference type="Pfam" id="PF13304"/>
    </source>
</evidence>
<dbReference type="Pfam" id="PF13304">
    <property type="entry name" value="AAA_21"/>
    <property type="match status" value="1"/>
</dbReference>
<feature type="domain" description="ATPase AAA-type core" evidence="1">
    <location>
        <begin position="29"/>
        <end position="314"/>
    </location>
</feature>
<name>A0ABM5PQD6_9CORY</name>
<dbReference type="InterPro" id="IPR051396">
    <property type="entry name" value="Bact_Antivir_Def_Nuclease"/>
</dbReference>
<dbReference type="InterPro" id="IPR027417">
    <property type="entry name" value="P-loop_NTPase"/>
</dbReference>
<dbReference type="Proteomes" id="UP000019226">
    <property type="component" value="Chromosome"/>
</dbReference>